<reference evidence="1 2" key="1">
    <citation type="journal article" date="2018" name="Biotechnol. Biofuels">
        <title>Integrative visual omics of the white-rot fungus Polyporus brumalis exposes the biotechnological potential of its oxidative enzymes for delignifying raw plant biomass.</title>
        <authorList>
            <person name="Miyauchi S."/>
            <person name="Rancon A."/>
            <person name="Drula E."/>
            <person name="Hage H."/>
            <person name="Chaduli D."/>
            <person name="Favel A."/>
            <person name="Grisel S."/>
            <person name="Henrissat B."/>
            <person name="Herpoel-Gimbert I."/>
            <person name="Ruiz-Duenas F.J."/>
            <person name="Chevret D."/>
            <person name="Hainaut M."/>
            <person name="Lin J."/>
            <person name="Wang M."/>
            <person name="Pangilinan J."/>
            <person name="Lipzen A."/>
            <person name="Lesage-Meessen L."/>
            <person name="Navarro D."/>
            <person name="Riley R."/>
            <person name="Grigoriev I.V."/>
            <person name="Zhou S."/>
            <person name="Raouche S."/>
            <person name="Rosso M.N."/>
        </authorList>
    </citation>
    <scope>NUCLEOTIDE SEQUENCE [LARGE SCALE GENOMIC DNA]</scope>
    <source>
        <strain evidence="1 2">BRFM 1820</strain>
    </source>
</reference>
<sequence length="174" mass="18988">MTAGASPHALHSDAPVRPAVLLCRPTPESESECLEDAVGHSARWEELSSRDGVAPGPRTDRPGRFCRSFESACQVVPRPMHARSTYYVLLAYTFSTILRSQLSQDFLAATIPAEQDIASCSTSLTEMHEALSDNPRRVSKSFAQHRCGLDQPAAASSAGLQRLCLFVRVVCEWA</sequence>
<dbReference type="AlphaFoldDB" id="A0A371CPK6"/>
<gene>
    <name evidence="1" type="ORF">OH76DRAFT_140988</name>
</gene>
<evidence type="ECO:0000313" key="2">
    <source>
        <dbReference type="Proteomes" id="UP000256964"/>
    </source>
</evidence>
<name>A0A371CPK6_9APHY</name>
<protein>
    <submittedName>
        <fullName evidence="1">Uncharacterized protein</fullName>
    </submittedName>
</protein>
<dbReference type="EMBL" id="KZ857491">
    <property type="protein sequence ID" value="RDX42182.1"/>
    <property type="molecule type" value="Genomic_DNA"/>
</dbReference>
<organism evidence="1 2">
    <name type="scientific">Lentinus brumalis</name>
    <dbReference type="NCBI Taxonomy" id="2498619"/>
    <lineage>
        <taxon>Eukaryota</taxon>
        <taxon>Fungi</taxon>
        <taxon>Dikarya</taxon>
        <taxon>Basidiomycota</taxon>
        <taxon>Agaricomycotina</taxon>
        <taxon>Agaricomycetes</taxon>
        <taxon>Polyporales</taxon>
        <taxon>Polyporaceae</taxon>
        <taxon>Lentinus</taxon>
    </lineage>
</organism>
<proteinExistence type="predicted"/>
<accession>A0A371CPK6</accession>
<keyword evidence="2" id="KW-1185">Reference proteome</keyword>
<evidence type="ECO:0000313" key="1">
    <source>
        <dbReference type="EMBL" id="RDX42182.1"/>
    </source>
</evidence>
<dbReference type="Proteomes" id="UP000256964">
    <property type="component" value="Unassembled WGS sequence"/>
</dbReference>